<comment type="caution">
    <text evidence="1">The sequence shown here is derived from an EMBL/GenBank/DDBJ whole genome shotgun (WGS) entry which is preliminary data.</text>
</comment>
<dbReference type="Proteomes" id="UP000239549">
    <property type="component" value="Unassembled WGS sequence"/>
</dbReference>
<evidence type="ECO:0000313" key="2">
    <source>
        <dbReference type="Proteomes" id="UP000239549"/>
    </source>
</evidence>
<protein>
    <submittedName>
        <fullName evidence="1">Uncharacterized protein</fullName>
    </submittedName>
</protein>
<gene>
    <name evidence="1" type="ORF">DCCM_3628</name>
</gene>
<name>A0A2L2XEC1_9FIRM</name>
<sequence length="42" mass="4485">MGSSGDIKECPRVFAGKYTFFDAYGNRKPPATKAAGGFNTLL</sequence>
<reference evidence="2" key="1">
    <citation type="submission" date="2018-02" db="EMBL/GenBank/DDBJ databases">
        <title>Genome sequence of Desulfocucumis palustris strain NAW-5.</title>
        <authorList>
            <person name="Watanabe M."/>
            <person name="Kojima H."/>
            <person name="Fukui M."/>
        </authorList>
    </citation>
    <scope>NUCLEOTIDE SEQUENCE [LARGE SCALE GENOMIC DNA]</scope>
    <source>
        <strain evidence="2">NAW-5</strain>
    </source>
</reference>
<dbReference type="EMBL" id="BFAV01000141">
    <property type="protein sequence ID" value="GBF34510.1"/>
    <property type="molecule type" value="Genomic_DNA"/>
</dbReference>
<keyword evidence="2" id="KW-1185">Reference proteome</keyword>
<accession>A0A2L2XEC1</accession>
<organism evidence="1 2">
    <name type="scientific">Desulfocucumis palustris</name>
    <dbReference type="NCBI Taxonomy" id="1898651"/>
    <lineage>
        <taxon>Bacteria</taxon>
        <taxon>Bacillati</taxon>
        <taxon>Bacillota</taxon>
        <taxon>Clostridia</taxon>
        <taxon>Eubacteriales</taxon>
        <taxon>Desulfocucumaceae</taxon>
        <taxon>Desulfocucumis</taxon>
    </lineage>
</organism>
<proteinExistence type="predicted"/>
<dbReference type="AlphaFoldDB" id="A0A2L2XEC1"/>
<evidence type="ECO:0000313" key="1">
    <source>
        <dbReference type="EMBL" id="GBF34510.1"/>
    </source>
</evidence>